<comment type="caution">
    <text evidence="2">The sequence shown here is derived from an EMBL/GenBank/DDBJ whole genome shotgun (WGS) entry which is preliminary data.</text>
</comment>
<sequence>MRRPRRQEACDDSIDPSTKEWGSLATDVRDSRGCLAGCRERFAADVQGRSVSRRAPSAETAEALCAALVAQAEKRTEGSTGYDVFNRLYCCDSVVCGHYQYVRRIRVPYPPRSRPAQKRLYLPGLLRLPPGRKKACPKNSVGIAGFDSPHLRHGSAPPSSEPAPTTDRPSILLAPTTTGASLPSSTITNVAFDFPSGDDLMAPVPQQSGLTSGVKATIAVTSIVGSLALLSLILPIAAAAAAAGTATPAAFVSVWPQPPILVSVKIQARGRGGHDHEPFLVRQLAHARRIVVDPARLDSDDAATVDDSGGRHQRHG</sequence>
<accession>A0A9P1M8U6</accession>
<evidence type="ECO:0000313" key="2">
    <source>
        <dbReference type="EMBL" id="CAI4212563.1"/>
    </source>
</evidence>
<name>A0A9P1M8U6_9PEZI</name>
<dbReference type="AlphaFoldDB" id="A0A9P1M8U6"/>
<organism evidence="2 3">
    <name type="scientific">Parascedosporium putredinis</name>
    <dbReference type="NCBI Taxonomy" id="1442378"/>
    <lineage>
        <taxon>Eukaryota</taxon>
        <taxon>Fungi</taxon>
        <taxon>Dikarya</taxon>
        <taxon>Ascomycota</taxon>
        <taxon>Pezizomycotina</taxon>
        <taxon>Sordariomycetes</taxon>
        <taxon>Hypocreomycetidae</taxon>
        <taxon>Microascales</taxon>
        <taxon>Microascaceae</taxon>
        <taxon>Parascedosporium</taxon>
    </lineage>
</organism>
<protein>
    <submittedName>
        <fullName evidence="2">Uncharacterized protein</fullName>
    </submittedName>
</protein>
<dbReference type="EMBL" id="CALLCH030000005">
    <property type="protein sequence ID" value="CAI4212563.1"/>
    <property type="molecule type" value="Genomic_DNA"/>
</dbReference>
<keyword evidence="3" id="KW-1185">Reference proteome</keyword>
<proteinExistence type="predicted"/>
<evidence type="ECO:0000256" key="1">
    <source>
        <dbReference type="SAM" id="MobiDB-lite"/>
    </source>
</evidence>
<dbReference type="OrthoDB" id="5244978at2759"/>
<gene>
    <name evidence="2" type="ORF">PPNO1_LOCUS2321</name>
</gene>
<feature type="region of interest" description="Disordered" evidence="1">
    <location>
        <begin position="147"/>
        <end position="180"/>
    </location>
</feature>
<feature type="compositionally biased region" description="Low complexity" evidence="1">
    <location>
        <begin position="155"/>
        <end position="164"/>
    </location>
</feature>
<dbReference type="Proteomes" id="UP000838763">
    <property type="component" value="Unassembled WGS sequence"/>
</dbReference>
<reference evidence="2" key="1">
    <citation type="submission" date="2022-11" db="EMBL/GenBank/DDBJ databases">
        <authorList>
            <person name="Scott C."/>
            <person name="Bruce N."/>
        </authorList>
    </citation>
    <scope>NUCLEOTIDE SEQUENCE</scope>
</reference>
<evidence type="ECO:0000313" key="3">
    <source>
        <dbReference type="Proteomes" id="UP000838763"/>
    </source>
</evidence>